<feature type="transmembrane region" description="Helical" evidence="9">
    <location>
        <begin position="409"/>
        <end position="427"/>
    </location>
</feature>
<feature type="transmembrane region" description="Helical" evidence="9">
    <location>
        <begin position="369"/>
        <end position="388"/>
    </location>
</feature>
<evidence type="ECO:0000313" key="12">
    <source>
        <dbReference type="Proteomes" id="UP000063429"/>
    </source>
</evidence>
<accession>A0ABM5V6S5</accession>
<dbReference type="Pfam" id="PF02163">
    <property type="entry name" value="Peptidase_M50"/>
    <property type="match status" value="1"/>
</dbReference>
<keyword evidence="12" id="KW-1185">Reference proteome</keyword>
<feature type="transmembrane region" description="Helical" evidence="9">
    <location>
        <begin position="340"/>
        <end position="363"/>
    </location>
</feature>
<evidence type="ECO:0000256" key="2">
    <source>
        <dbReference type="ARBA" id="ARBA00004141"/>
    </source>
</evidence>
<dbReference type="EMBL" id="CP011409">
    <property type="protein sequence ID" value="AKZ65306.1"/>
    <property type="molecule type" value="Genomic_DNA"/>
</dbReference>
<evidence type="ECO:0000256" key="8">
    <source>
        <dbReference type="ARBA" id="ARBA00023136"/>
    </source>
</evidence>
<dbReference type="InterPro" id="IPR050465">
    <property type="entry name" value="UPF0194_transport"/>
</dbReference>
<name>A0ABM5V6S5_9BURK</name>
<evidence type="ECO:0000256" key="7">
    <source>
        <dbReference type="ARBA" id="ARBA00023054"/>
    </source>
</evidence>
<evidence type="ECO:0000259" key="10">
    <source>
        <dbReference type="Pfam" id="PF02163"/>
    </source>
</evidence>
<keyword evidence="5 9" id="KW-0812">Transmembrane</keyword>
<dbReference type="InterPro" id="IPR008915">
    <property type="entry name" value="Peptidase_M50"/>
</dbReference>
<evidence type="ECO:0000256" key="3">
    <source>
        <dbReference type="ARBA" id="ARBA00004196"/>
    </source>
</evidence>
<dbReference type="PANTHER" id="PTHR32347:SF23">
    <property type="entry name" value="BLL5650 PROTEIN"/>
    <property type="match status" value="1"/>
</dbReference>
<evidence type="ECO:0000256" key="6">
    <source>
        <dbReference type="ARBA" id="ARBA00022989"/>
    </source>
</evidence>
<evidence type="ECO:0000256" key="1">
    <source>
        <dbReference type="ARBA" id="ARBA00001947"/>
    </source>
</evidence>
<feature type="domain" description="Peptidase M50" evidence="10">
    <location>
        <begin position="181"/>
        <end position="276"/>
    </location>
</feature>
<comment type="subcellular location">
    <subcellularLocation>
        <location evidence="3">Cell envelope</location>
    </subcellularLocation>
    <subcellularLocation>
        <location evidence="2">Membrane</location>
        <topology evidence="2">Multi-pass membrane protein</topology>
    </subcellularLocation>
</comment>
<keyword evidence="7" id="KW-0175">Coiled coil</keyword>
<sequence>MRQELSISAGPRLPDGQPSWTLHDPVRNVFFQLDWPSFEMLSRWDLDDAAAIIGDINRSTALQLDKEAFDHFLNFLREQNLLQPASGSAPVFAAARERQRGTLFQWLLHNYLFFRIPLLRPDAWLTWLQPRLAFLFSPTFRRLTIAAGVLGILGAYREWDRFSATLMDTLSWQGAAMYGVAVVFAKTCHELGHALTAKRYGCRVPTMGLAFLVMWPVAYTDTNEVWKLPRREQRLAVAGAGIVTEMGIAAWATLAWAWLPEGGVKQAAFLLSTTTWISTLAINASPFMRFDGYYILSDYLGLPNLHNRCFALARWDLRERLFALGEPAPEVFPHQRRIGLVLFAWAVWIYRLVLFLGIAALVYHFFIKAVGILLFFIEMGWFVALPIWREIQAWRLRWPALKHSPRARVTAMLATLLCLLFLLPWPGRIRTSGMLQPQTRMALYAPPQSRVESLPVASGQKIQAGQTLLRLSSPELDLRIGEADARHEALSWQSAAAGFDTATRKDWQLLNDQLAFSDAEQASVNVDLQRYRPVAPYAGVLVDVDPDLRPGQWIKNQEYLGTLVAGGQWQVVVYVDEDALHRIDRGDRALFIADGLGSPSLRLTVSSIDRDATRTMGEPELANLFGGDVLAREKNGVLYPENAVFRVVLNVAGALPAEQQEWRGHVTIAGRWEAPALRFLRTAASVAWREAGF</sequence>
<evidence type="ECO:0000256" key="9">
    <source>
        <dbReference type="SAM" id="Phobius"/>
    </source>
</evidence>
<gene>
    <name evidence="11" type="ORF">F506_11200</name>
</gene>
<protein>
    <submittedName>
        <fullName evidence="11">Secretion protein HylD</fullName>
    </submittedName>
</protein>
<proteinExistence type="inferred from homology"/>
<organism evidence="11 12">
    <name type="scientific">Herbaspirillum hiltneri N3</name>
    <dbReference type="NCBI Taxonomy" id="1262470"/>
    <lineage>
        <taxon>Bacteria</taxon>
        <taxon>Pseudomonadati</taxon>
        <taxon>Pseudomonadota</taxon>
        <taxon>Betaproteobacteria</taxon>
        <taxon>Burkholderiales</taxon>
        <taxon>Oxalobacteraceae</taxon>
        <taxon>Herbaspirillum</taxon>
    </lineage>
</organism>
<reference evidence="12" key="1">
    <citation type="journal article" date="2015" name="Genome Announc.">
        <title>Complete Genome Sequence of Herbaspirillum hiltneri N3 (DSM 17495), Isolated from Surface-Sterilized Wheat Roots.</title>
        <authorList>
            <person name="Guizelini D."/>
            <person name="Saizaki P.M."/>
            <person name="Coimbra N.A."/>
            <person name="Weiss V.A."/>
            <person name="Faoro H."/>
            <person name="Sfeir M.Z."/>
            <person name="Baura V.A."/>
            <person name="Monteiro R.A."/>
            <person name="Chubatsu L.S."/>
            <person name="Souza E.M."/>
            <person name="Cruz L.M."/>
            <person name="Pedrosa F.O."/>
            <person name="Raittz R.T."/>
            <person name="Marchaukoski J.N."/>
            <person name="Steffens M.B."/>
        </authorList>
    </citation>
    <scope>NUCLEOTIDE SEQUENCE [LARGE SCALE GENOMIC DNA]</scope>
    <source>
        <strain evidence="12">N3</strain>
    </source>
</reference>
<comment type="cofactor">
    <cofactor evidence="1">
        <name>Zn(2+)</name>
        <dbReference type="ChEBI" id="CHEBI:29105"/>
    </cofactor>
</comment>
<dbReference type="Proteomes" id="UP000063429">
    <property type="component" value="Chromosome"/>
</dbReference>
<evidence type="ECO:0000256" key="5">
    <source>
        <dbReference type="ARBA" id="ARBA00022692"/>
    </source>
</evidence>
<evidence type="ECO:0000256" key="4">
    <source>
        <dbReference type="ARBA" id="ARBA00007931"/>
    </source>
</evidence>
<evidence type="ECO:0000313" key="11">
    <source>
        <dbReference type="EMBL" id="AKZ65306.1"/>
    </source>
</evidence>
<dbReference type="PANTHER" id="PTHR32347">
    <property type="entry name" value="EFFLUX SYSTEM COMPONENT YKNX-RELATED"/>
    <property type="match status" value="1"/>
</dbReference>
<keyword evidence="6 9" id="KW-1133">Transmembrane helix</keyword>
<feature type="transmembrane region" description="Helical" evidence="9">
    <location>
        <begin position="238"/>
        <end position="259"/>
    </location>
</feature>
<keyword evidence="8 9" id="KW-0472">Membrane</keyword>
<comment type="similarity">
    <text evidence="4">Belongs to the peptidase M50B family.</text>
</comment>